<reference evidence="11" key="1">
    <citation type="submission" date="2021-09" db="EMBL/GenBank/DDBJ databases">
        <title>First case of bloodstream infection caused by Mixta hanseatica sp. nov., a member of the Erwiniaceae family.</title>
        <authorList>
            <person name="Both A."/>
            <person name="Huang J."/>
            <person name="Wenzel P."/>
            <person name="Aepfelbacher M."/>
            <person name="Rohde H."/>
            <person name="Christner M."/>
            <person name="Hentschke M."/>
        </authorList>
    </citation>
    <scope>NUCLEOTIDE SEQUENCE</scope>
    <source>
        <strain evidence="11">X22927</strain>
    </source>
</reference>
<dbReference type="Gene3D" id="2.30.30.830">
    <property type="match status" value="1"/>
</dbReference>
<name>A0ABY4R7C2_9GAMM</name>
<dbReference type="RefSeq" id="WP_249892393.1">
    <property type="nucleotide sequence ID" value="NZ_CP082904.1"/>
</dbReference>
<proteinExistence type="predicted"/>
<comment type="subcellular location">
    <subcellularLocation>
        <location evidence="1">Cell inner membrane</location>
    </subcellularLocation>
</comment>
<keyword evidence="6" id="KW-0653">Protein transport</keyword>
<keyword evidence="8 9" id="KW-0472">Membrane</keyword>
<evidence type="ECO:0000256" key="1">
    <source>
        <dbReference type="ARBA" id="ARBA00004533"/>
    </source>
</evidence>
<dbReference type="Pfam" id="PF11356">
    <property type="entry name" value="T2SSC"/>
    <property type="match status" value="1"/>
</dbReference>
<evidence type="ECO:0000256" key="8">
    <source>
        <dbReference type="ARBA" id="ARBA00023136"/>
    </source>
</evidence>
<evidence type="ECO:0000256" key="7">
    <source>
        <dbReference type="ARBA" id="ARBA00022989"/>
    </source>
</evidence>
<evidence type="ECO:0000256" key="5">
    <source>
        <dbReference type="ARBA" id="ARBA00022692"/>
    </source>
</evidence>
<organism evidence="11 12">
    <name type="scientific">Mixta hanseatica</name>
    <dbReference type="NCBI Taxonomy" id="2872648"/>
    <lineage>
        <taxon>Bacteria</taxon>
        <taxon>Pseudomonadati</taxon>
        <taxon>Pseudomonadota</taxon>
        <taxon>Gammaproteobacteria</taxon>
        <taxon>Enterobacterales</taxon>
        <taxon>Erwiniaceae</taxon>
        <taxon>Mixta</taxon>
    </lineage>
</organism>
<evidence type="ECO:0000256" key="4">
    <source>
        <dbReference type="ARBA" id="ARBA00022519"/>
    </source>
</evidence>
<keyword evidence="3" id="KW-1003">Cell membrane</keyword>
<sequence length="185" mass="20597">MAKKLSWKYSSLFRAASGELLPGLTSVLFISAIVIVLLNSYKDHHYQLRKISNNEMLAEEALSTSSQVDKQMSLLQKNASALFKYQHQQLTLTNTAEYNQRYALSANELTEAFYLSCPSAKLSARVSGLLSGDNINKNIAVIHYQGKEESYGINDSIGEGVTLIRIFPDRVIVNEHGYCAALLMN</sequence>
<dbReference type="EMBL" id="CP082904">
    <property type="protein sequence ID" value="UQY43730.1"/>
    <property type="molecule type" value="Genomic_DNA"/>
</dbReference>
<accession>A0ABY4R7C2</accession>
<evidence type="ECO:0000256" key="6">
    <source>
        <dbReference type="ARBA" id="ARBA00022927"/>
    </source>
</evidence>
<evidence type="ECO:0000256" key="3">
    <source>
        <dbReference type="ARBA" id="ARBA00022475"/>
    </source>
</evidence>
<feature type="domain" description="Type II secretion system protein GspC N-terminal" evidence="10">
    <location>
        <begin position="76"/>
        <end position="181"/>
    </location>
</feature>
<evidence type="ECO:0000256" key="9">
    <source>
        <dbReference type="SAM" id="Phobius"/>
    </source>
</evidence>
<evidence type="ECO:0000259" key="10">
    <source>
        <dbReference type="Pfam" id="PF11356"/>
    </source>
</evidence>
<keyword evidence="7 9" id="KW-1133">Transmembrane helix</keyword>
<keyword evidence="4" id="KW-0997">Cell inner membrane</keyword>
<evidence type="ECO:0000313" key="11">
    <source>
        <dbReference type="EMBL" id="UQY43730.1"/>
    </source>
</evidence>
<keyword evidence="12" id="KW-1185">Reference proteome</keyword>
<keyword evidence="5 9" id="KW-0812">Transmembrane</keyword>
<protein>
    <recommendedName>
        <fullName evidence="10">Type II secretion system protein GspC N-terminal domain-containing protein</fullName>
    </recommendedName>
</protein>
<dbReference type="InterPro" id="IPR024961">
    <property type="entry name" value="T2SS_GspC_N"/>
</dbReference>
<gene>
    <name evidence="11" type="ORF">K6958_18020</name>
</gene>
<keyword evidence="2" id="KW-0813">Transport</keyword>
<evidence type="ECO:0000313" key="12">
    <source>
        <dbReference type="Proteomes" id="UP001056635"/>
    </source>
</evidence>
<evidence type="ECO:0000256" key="2">
    <source>
        <dbReference type="ARBA" id="ARBA00022448"/>
    </source>
</evidence>
<dbReference type="Proteomes" id="UP001056635">
    <property type="component" value="Chromosome"/>
</dbReference>
<feature type="transmembrane region" description="Helical" evidence="9">
    <location>
        <begin position="20"/>
        <end position="41"/>
    </location>
</feature>